<feature type="domain" description="Receptor L-domain" evidence="2">
    <location>
        <begin position="201"/>
        <end position="314"/>
    </location>
</feature>
<evidence type="ECO:0000259" key="2">
    <source>
        <dbReference type="Pfam" id="PF01030"/>
    </source>
</evidence>
<gene>
    <name evidence="3 5" type="primary">irld-38</name>
    <name evidence="3" type="ORF">CELE_F59D6.4</name>
    <name evidence="5" type="ORF">F59D6.4</name>
</gene>
<evidence type="ECO:0000313" key="3">
    <source>
        <dbReference type="EMBL" id="CCD67831.2"/>
    </source>
</evidence>
<dbReference type="PIR" id="T31772">
    <property type="entry name" value="T31772"/>
</dbReference>
<name>O16340_CAEEL</name>
<dbReference type="PANTHER" id="PTHR21662:SF14">
    <property type="entry name" value="INSULIN_EGF-RECEPTOR L DOMAIN PROTEIN-RELATED"/>
    <property type="match status" value="1"/>
</dbReference>
<dbReference type="InterPro" id="IPR036941">
    <property type="entry name" value="Rcpt_L-dom_sf"/>
</dbReference>
<evidence type="ECO:0000256" key="1">
    <source>
        <dbReference type="SAM" id="SignalP"/>
    </source>
</evidence>
<accession>O16340</accession>
<dbReference type="InterPro" id="IPR000494">
    <property type="entry name" value="Rcpt_L-dom"/>
</dbReference>
<sequence>MNSFAQIFVLLIFFLLHFCIADRAENVQNVLSTFNCKNNCIFNYTEINSTTIKFFPRCPEVCAILFIDEKTDLTVAQLKKAFASMFTLVGGLVIENTNLTSISIFSTDAYMSFNIACDTYGVFIRNNRKLKDNSMLSGLYVFRAGDNQECDFQIKNNPLLKVDCEDRYLSEYSKIEVSGNLENCGCKGGEIEISTKNQFANCSVLYGGLQIFNKTPDLSALSNIEIIKGEIEIQNSNFQNLTFLKNLKTIKFRNDGKTENYLINIKNDPEMTRLGLPIGENTEMTNVWQVPMEITIINLENLNPEFCLSLSEILFYFHKSHFSVENLDAKLCPVDTNATKILNPFSENGDFYIICHFISMALLPSNCDIIIGNLIIEAGDEVYTTKLEYTKHLIGTLVIRNTNLVEIEFLGLLSFICSLDETLPLIQIYSNKNLKIANFPEVANIITRGKRIAIIQDNHEDLFKFEPCALFSPFYESTFQKYQTNLTYVGGDCGLDTAEINYSRGSYLLKLFALILIISSLK</sequence>
<dbReference type="eggNOG" id="ENOG502THWF">
    <property type="taxonomic scope" value="Eukaryota"/>
</dbReference>
<dbReference type="OrthoDB" id="6219513at2759"/>
<keyword evidence="1" id="KW-0732">Signal</keyword>
<dbReference type="OMA" id="CESENLE"/>
<reference evidence="3 4" key="1">
    <citation type="journal article" date="1998" name="Science">
        <title>Genome sequence of the nematode C. elegans: a platform for investigating biology.</title>
        <authorList>
            <consortium name="The C. elegans sequencing consortium"/>
            <person name="Sulson J.E."/>
            <person name="Waterston R."/>
        </authorList>
    </citation>
    <scope>NUCLEOTIDE SEQUENCE [LARGE SCALE GENOMIC DNA]</scope>
    <source>
        <strain evidence="3 4">Bristol N2</strain>
    </source>
</reference>
<dbReference type="PANTHER" id="PTHR21662">
    <property type="entry name" value="RECEPTOR PROTEIN-TYROSINE KINASE"/>
    <property type="match status" value="1"/>
</dbReference>
<dbReference type="Pfam" id="PF01030">
    <property type="entry name" value="Recep_L_domain"/>
    <property type="match status" value="2"/>
</dbReference>
<dbReference type="PaxDb" id="6239-F59D6.4"/>
<dbReference type="WormBase" id="F59D6.4">
    <property type="protein sequence ID" value="CE48323"/>
    <property type="gene ID" value="WBGene00019106"/>
    <property type="gene designation" value="irld-38"/>
</dbReference>
<dbReference type="FunCoup" id="O16340">
    <property type="interactions" value="811"/>
</dbReference>
<feature type="signal peptide" evidence="1">
    <location>
        <begin position="1"/>
        <end position="21"/>
    </location>
</feature>
<evidence type="ECO:0000313" key="5">
    <source>
        <dbReference type="WormBase" id="F59D6.4"/>
    </source>
</evidence>
<dbReference type="EMBL" id="BX284605">
    <property type="protein sequence ID" value="CCD67831.2"/>
    <property type="molecule type" value="Genomic_DNA"/>
</dbReference>
<evidence type="ECO:0000313" key="4">
    <source>
        <dbReference type="Proteomes" id="UP000001940"/>
    </source>
</evidence>
<dbReference type="HOGENOM" id="CLU_028064_2_0_1"/>
<dbReference type="KEGG" id="cel:CELE_F59D6.4"/>
<dbReference type="STRING" id="6239.F59D6.4.1"/>
<dbReference type="Gene3D" id="3.80.20.20">
    <property type="entry name" value="Receptor L-domain"/>
    <property type="match status" value="1"/>
</dbReference>
<proteinExistence type="predicted"/>
<dbReference type="InParanoid" id="O16340"/>
<keyword evidence="4" id="KW-1185">Reference proteome</keyword>
<dbReference type="InterPro" id="IPR053079">
    <property type="entry name" value="SPS2_domain"/>
</dbReference>
<feature type="domain" description="Receptor L-domain" evidence="2">
    <location>
        <begin position="366"/>
        <end position="459"/>
    </location>
</feature>
<keyword evidence="3" id="KW-0675">Receptor</keyword>
<dbReference type="AGR" id="WB:WBGene00019106"/>
<protein>
    <submittedName>
        <fullName evidence="3">Receptor L-domain domain-containing protein</fullName>
    </submittedName>
</protein>
<dbReference type="UCSC" id="F59D6.4">
    <property type="organism name" value="c. elegans"/>
</dbReference>
<dbReference type="SUPFAM" id="SSF52058">
    <property type="entry name" value="L domain-like"/>
    <property type="match status" value="3"/>
</dbReference>
<dbReference type="GeneID" id="186614"/>
<dbReference type="AlphaFoldDB" id="O16340"/>
<dbReference type="RefSeq" id="NP_503827.2">
    <property type="nucleotide sequence ID" value="NM_071426.2"/>
</dbReference>
<feature type="chain" id="PRO_5004157917" evidence="1">
    <location>
        <begin position="22"/>
        <end position="522"/>
    </location>
</feature>
<dbReference type="CTD" id="186614"/>
<organism evidence="3 4">
    <name type="scientific">Caenorhabditis elegans</name>
    <dbReference type="NCBI Taxonomy" id="6239"/>
    <lineage>
        <taxon>Eukaryota</taxon>
        <taxon>Metazoa</taxon>
        <taxon>Ecdysozoa</taxon>
        <taxon>Nematoda</taxon>
        <taxon>Chromadorea</taxon>
        <taxon>Rhabditida</taxon>
        <taxon>Rhabditina</taxon>
        <taxon>Rhabditomorpha</taxon>
        <taxon>Rhabditoidea</taxon>
        <taxon>Rhabditidae</taxon>
        <taxon>Peloderinae</taxon>
        <taxon>Caenorhabditis</taxon>
    </lineage>
</organism>
<dbReference type="Proteomes" id="UP000001940">
    <property type="component" value="Chromosome V"/>
</dbReference>